<comment type="caution">
    <text evidence="3">The sequence shown here is derived from an EMBL/GenBank/DDBJ whole genome shotgun (WGS) entry which is preliminary data.</text>
</comment>
<gene>
    <name evidence="3" type="ORF">FHR75_003686</name>
</gene>
<dbReference type="Proteomes" id="UP000533269">
    <property type="component" value="Unassembled WGS sequence"/>
</dbReference>
<accession>A0A7W4XZ19</accession>
<organism evidence="3 4">
    <name type="scientific">Kineococcus radiotolerans</name>
    <dbReference type="NCBI Taxonomy" id="131568"/>
    <lineage>
        <taxon>Bacteria</taxon>
        <taxon>Bacillati</taxon>
        <taxon>Actinomycetota</taxon>
        <taxon>Actinomycetes</taxon>
        <taxon>Kineosporiales</taxon>
        <taxon>Kineosporiaceae</taxon>
        <taxon>Kineococcus</taxon>
    </lineage>
</organism>
<evidence type="ECO:0000256" key="1">
    <source>
        <dbReference type="SAM" id="MobiDB-lite"/>
    </source>
</evidence>
<reference evidence="3 4" key="1">
    <citation type="submission" date="2020-08" db="EMBL/GenBank/DDBJ databases">
        <title>The Agave Microbiome: Exploring the role of microbial communities in plant adaptations to desert environments.</title>
        <authorList>
            <person name="Partida-Martinez L.P."/>
        </authorList>
    </citation>
    <scope>NUCLEOTIDE SEQUENCE [LARGE SCALE GENOMIC DNA]</scope>
    <source>
        <strain evidence="3 4">AS2.23</strain>
    </source>
</reference>
<dbReference type="AlphaFoldDB" id="A0A7W4XZ19"/>
<feature type="compositionally biased region" description="Gly residues" evidence="1">
    <location>
        <begin position="1"/>
        <end position="10"/>
    </location>
</feature>
<name>A0A7W4XZ19_KINRA</name>
<keyword evidence="2" id="KW-0472">Membrane</keyword>
<keyword evidence="2" id="KW-1133">Transmembrane helix</keyword>
<evidence type="ECO:0000313" key="3">
    <source>
        <dbReference type="EMBL" id="MBB2902850.1"/>
    </source>
</evidence>
<evidence type="ECO:0000256" key="2">
    <source>
        <dbReference type="SAM" id="Phobius"/>
    </source>
</evidence>
<dbReference type="EMBL" id="JACHVY010000004">
    <property type="protein sequence ID" value="MBB2902850.1"/>
    <property type="molecule type" value="Genomic_DNA"/>
</dbReference>
<sequence length="157" mass="16375">MRDPRAGGGDSFYAQSGGRPVFNPGNTTPFNVPRTEAVPKPVGRNPVKVLLGWGVVLLVLGTGYRYGLPVLMDEVHAKEIAAVSEDLTNVAAGQESYKRLYGSYGADFASLSIPTTLNDITVVSAASSTYCLRGKAATGGVVLFYSPGTGVTDKACA</sequence>
<keyword evidence="2" id="KW-0812">Transmembrane</keyword>
<protein>
    <submittedName>
        <fullName evidence="3">Uncharacterized protein</fullName>
    </submittedName>
</protein>
<feature type="transmembrane region" description="Helical" evidence="2">
    <location>
        <begin position="50"/>
        <end position="68"/>
    </location>
</feature>
<feature type="region of interest" description="Disordered" evidence="1">
    <location>
        <begin position="1"/>
        <end position="37"/>
    </location>
</feature>
<dbReference type="RefSeq" id="WP_183392540.1">
    <property type="nucleotide sequence ID" value="NZ_JACHVY010000004.1"/>
</dbReference>
<evidence type="ECO:0000313" key="4">
    <source>
        <dbReference type="Proteomes" id="UP000533269"/>
    </source>
</evidence>
<proteinExistence type="predicted"/>
<reference evidence="3 4" key="2">
    <citation type="submission" date="2020-08" db="EMBL/GenBank/DDBJ databases">
        <authorList>
            <person name="Partida-Martinez L."/>
            <person name="Huntemann M."/>
            <person name="Clum A."/>
            <person name="Wang J."/>
            <person name="Palaniappan K."/>
            <person name="Ritter S."/>
            <person name="Chen I.-M."/>
            <person name="Stamatis D."/>
            <person name="Reddy T."/>
            <person name="O'Malley R."/>
            <person name="Daum C."/>
            <person name="Shapiro N."/>
            <person name="Ivanova N."/>
            <person name="Kyrpides N."/>
            <person name="Woyke T."/>
        </authorList>
    </citation>
    <scope>NUCLEOTIDE SEQUENCE [LARGE SCALE GENOMIC DNA]</scope>
    <source>
        <strain evidence="3 4">AS2.23</strain>
    </source>
</reference>